<dbReference type="InterPro" id="IPR051011">
    <property type="entry name" value="Metal_resp_trans_reg"/>
</dbReference>
<dbReference type="GO" id="GO:0003677">
    <property type="term" value="F:DNA binding"/>
    <property type="evidence" value="ECO:0007669"/>
    <property type="project" value="UniProtKB-KW"/>
</dbReference>
<dbReference type="PANTHER" id="PTHR43132">
    <property type="entry name" value="ARSENICAL RESISTANCE OPERON REPRESSOR ARSR-RELATED"/>
    <property type="match status" value="1"/>
</dbReference>
<evidence type="ECO:0000259" key="4">
    <source>
        <dbReference type="PROSITE" id="PS50987"/>
    </source>
</evidence>
<evidence type="ECO:0000256" key="2">
    <source>
        <dbReference type="ARBA" id="ARBA00023125"/>
    </source>
</evidence>
<dbReference type="InterPro" id="IPR011991">
    <property type="entry name" value="ArsR-like_HTH"/>
</dbReference>
<sequence length="97" mass="11087">MNIKEMRRSAEVASELMKILSNENRLMILCQLVDGEKSVGELVELLDLNQPTVSQQLSRMKNQGLVSYRKNAQTVYYSLKGEAAQKVITVLYELYCE</sequence>
<dbReference type="Proteomes" id="UP000014909">
    <property type="component" value="Chromosome"/>
</dbReference>
<evidence type="ECO:0000313" key="6">
    <source>
        <dbReference type="Proteomes" id="UP000014909"/>
    </source>
</evidence>
<keyword evidence="1" id="KW-0805">Transcription regulation</keyword>
<name>S5AFW9_9ALTE</name>
<dbReference type="Gene3D" id="1.10.10.10">
    <property type="entry name" value="Winged helix-like DNA-binding domain superfamily/Winged helix DNA-binding domain"/>
    <property type="match status" value="1"/>
</dbReference>
<dbReference type="SMART" id="SM00418">
    <property type="entry name" value="HTH_ARSR"/>
    <property type="match status" value="1"/>
</dbReference>
<keyword evidence="2" id="KW-0238">DNA-binding</keyword>
<dbReference type="BioCyc" id="AMAC1300253:G12YX-1753-MONOMER"/>
<proteinExistence type="predicted"/>
<dbReference type="HOGENOM" id="CLU_097806_6_4_6"/>
<dbReference type="NCBIfam" id="NF033788">
    <property type="entry name" value="HTH_metalloreg"/>
    <property type="match status" value="1"/>
</dbReference>
<dbReference type="PROSITE" id="PS50987">
    <property type="entry name" value="HTH_ARSR_2"/>
    <property type="match status" value="1"/>
</dbReference>
<dbReference type="PANTHER" id="PTHR43132:SF2">
    <property type="entry name" value="ARSENICAL RESISTANCE OPERON REPRESSOR ARSR-RELATED"/>
    <property type="match status" value="1"/>
</dbReference>
<organism evidence="5 6">
    <name type="scientific">Alteromonas mediterranea 615</name>
    <dbReference type="NCBI Taxonomy" id="1300253"/>
    <lineage>
        <taxon>Bacteria</taxon>
        <taxon>Pseudomonadati</taxon>
        <taxon>Pseudomonadota</taxon>
        <taxon>Gammaproteobacteria</taxon>
        <taxon>Alteromonadales</taxon>
        <taxon>Alteromonadaceae</taxon>
        <taxon>Alteromonas/Salinimonas group</taxon>
        <taxon>Alteromonas</taxon>
    </lineage>
</organism>
<evidence type="ECO:0000256" key="1">
    <source>
        <dbReference type="ARBA" id="ARBA00023015"/>
    </source>
</evidence>
<evidence type="ECO:0000256" key="3">
    <source>
        <dbReference type="ARBA" id="ARBA00023163"/>
    </source>
</evidence>
<dbReference type="PATRIC" id="fig|1300253.3.peg.2288"/>
<gene>
    <name evidence="5" type="ORF">I633_10975</name>
</gene>
<dbReference type="Pfam" id="PF01022">
    <property type="entry name" value="HTH_5"/>
    <property type="match status" value="1"/>
</dbReference>
<dbReference type="GO" id="GO:0003700">
    <property type="term" value="F:DNA-binding transcription factor activity"/>
    <property type="evidence" value="ECO:0007669"/>
    <property type="project" value="InterPro"/>
</dbReference>
<dbReference type="InterPro" id="IPR036388">
    <property type="entry name" value="WH-like_DNA-bd_sf"/>
</dbReference>
<protein>
    <submittedName>
        <fullName evidence="5">ArsR family transcriptional regulator</fullName>
    </submittedName>
</protein>
<dbReference type="SUPFAM" id="SSF46785">
    <property type="entry name" value="Winged helix' DNA-binding domain"/>
    <property type="match status" value="1"/>
</dbReference>
<dbReference type="InterPro" id="IPR036390">
    <property type="entry name" value="WH_DNA-bd_sf"/>
</dbReference>
<dbReference type="KEGG" id="amh:I633_10975"/>
<dbReference type="AlphaFoldDB" id="S5AFW9"/>
<evidence type="ECO:0000313" key="5">
    <source>
        <dbReference type="EMBL" id="AGP78139.1"/>
    </source>
</evidence>
<dbReference type="EMBL" id="CP004846">
    <property type="protein sequence ID" value="AGP78139.1"/>
    <property type="molecule type" value="Genomic_DNA"/>
</dbReference>
<accession>S5AFW9</accession>
<dbReference type="CDD" id="cd00090">
    <property type="entry name" value="HTH_ARSR"/>
    <property type="match status" value="1"/>
</dbReference>
<feature type="domain" description="HTH arsR-type" evidence="4">
    <location>
        <begin position="3"/>
        <end position="97"/>
    </location>
</feature>
<dbReference type="InterPro" id="IPR001845">
    <property type="entry name" value="HTH_ArsR_DNA-bd_dom"/>
</dbReference>
<reference evidence="5 6" key="1">
    <citation type="journal article" date="2013" name="Genome Biol. Evol.">
        <title>Genomic Diversity of "Deep Ecotype" Alteromonas macleodii Isolates: Evidence for Pan-Mediterranean Clonal Frames.</title>
        <authorList>
            <person name="Lopez-Perez M."/>
            <person name="Gonzaga A."/>
            <person name="Rodriguez-Valera F."/>
        </authorList>
    </citation>
    <scope>NUCLEOTIDE SEQUENCE [LARGE SCALE GENOMIC DNA]</scope>
    <source>
        <strain evidence="6">'English Channel 615'</strain>
    </source>
</reference>
<dbReference type="PRINTS" id="PR00778">
    <property type="entry name" value="HTHARSR"/>
</dbReference>
<keyword evidence="3" id="KW-0804">Transcription</keyword>